<dbReference type="InterPro" id="IPR010861">
    <property type="entry name" value="DUF1492"/>
</dbReference>
<dbReference type="Gene3D" id="1.20.140.160">
    <property type="match status" value="1"/>
</dbReference>
<proteinExistence type="predicted"/>
<evidence type="ECO:0008006" key="2">
    <source>
        <dbReference type="Google" id="ProtNLM"/>
    </source>
</evidence>
<evidence type="ECO:0000313" key="1">
    <source>
        <dbReference type="EMBL" id="DAD71754.1"/>
    </source>
</evidence>
<accession>A0A8S5LP91</accession>
<organism evidence="1">
    <name type="scientific">Siphoviridae sp. cto6l14</name>
    <dbReference type="NCBI Taxonomy" id="2827590"/>
    <lineage>
        <taxon>Viruses</taxon>
        <taxon>Duplodnaviria</taxon>
        <taxon>Heunggongvirae</taxon>
        <taxon>Uroviricota</taxon>
        <taxon>Caudoviricetes</taxon>
    </lineage>
</organism>
<reference evidence="1" key="1">
    <citation type="journal article" date="2021" name="Proc. Natl. Acad. Sci. U.S.A.">
        <title>A Catalog of Tens of Thousands of Viruses from Human Metagenomes Reveals Hidden Associations with Chronic Diseases.</title>
        <authorList>
            <person name="Tisza M.J."/>
            <person name="Buck C.B."/>
        </authorList>
    </citation>
    <scope>NUCLEOTIDE SEQUENCE</scope>
    <source>
        <strain evidence="1">Cto6l14</strain>
    </source>
</reference>
<dbReference type="InterPro" id="IPR013324">
    <property type="entry name" value="RNA_pol_sigma_r3/r4-like"/>
</dbReference>
<dbReference type="SUPFAM" id="SSF88659">
    <property type="entry name" value="Sigma3 and sigma4 domains of RNA polymerase sigma factors"/>
    <property type="match status" value="1"/>
</dbReference>
<dbReference type="Pfam" id="PF07374">
    <property type="entry name" value="DUF1492"/>
    <property type="match status" value="1"/>
</dbReference>
<protein>
    <recommendedName>
        <fullName evidence="2">DUF1492 domain-containing protein</fullName>
    </recommendedName>
</protein>
<name>A0A8S5LP91_9CAUD</name>
<sequence length="137" mass="15796">MTAKEYLKQARKLNTAINTKVEELHQLQLKASCVQSVAITERVMSSHDNSSNRTIDKIVDLQNEINAEVDKLVDLRAEIRAKIANVYNLTYISVLTNLYINCLTLEETAEKMDSDRRTVCRWHGQALQIFRKENKMV</sequence>
<dbReference type="EMBL" id="BK015887">
    <property type="protein sequence ID" value="DAD71754.1"/>
    <property type="molecule type" value="Genomic_DNA"/>
</dbReference>